<dbReference type="Gene3D" id="3.40.50.1820">
    <property type="entry name" value="alpha/beta hydrolase"/>
    <property type="match status" value="1"/>
</dbReference>
<dbReference type="Proteomes" id="UP001212152">
    <property type="component" value="Unassembled WGS sequence"/>
</dbReference>
<dbReference type="PANTHER" id="PTHR47668">
    <property type="entry name" value="DIENELACTONE HYDROLASE FAMILY PROTEIN (AFU_ORTHOLOGUE AFUA_6G01940)"/>
    <property type="match status" value="1"/>
</dbReference>
<dbReference type="InterPro" id="IPR029058">
    <property type="entry name" value="AB_hydrolase_fold"/>
</dbReference>
<accession>A0AAD5XLW0</accession>
<keyword evidence="3" id="KW-1185">Reference proteome</keyword>
<evidence type="ECO:0000313" key="3">
    <source>
        <dbReference type="Proteomes" id="UP001212152"/>
    </source>
</evidence>
<reference evidence="2" key="1">
    <citation type="submission" date="2020-05" db="EMBL/GenBank/DDBJ databases">
        <title>Phylogenomic resolution of chytrid fungi.</title>
        <authorList>
            <person name="Stajich J.E."/>
            <person name="Amses K."/>
            <person name="Simmons R."/>
            <person name="Seto K."/>
            <person name="Myers J."/>
            <person name="Bonds A."/>
            <person name="Quandt C.A."/>
            <person name="Barry K."/>
            <person name="Liu P."/>
            <person name="Grigoriev I."/>
            <person name="Longcore J.E."/>
            <person name="James T.Y."/>
        </authorList>
    </citation>
    <scope>NUCLEOTIDE SEQUENCE</scope>
    <source>
        <strain evidence="2">JEL0379</strain>
    </source>
</reference>
<protein>
    <recommendedName>
        <fullName evidence="1">Dienelactone hydrolase domain-containing protein</fullName>
    </recommendedName>
</protein>
<evidence type="ECO:0000259" key="1">
    <source>
        <dbReference type="Pfam" id="PF01738"/>
    </source>
</evidence>
<evidence type="ECO:0000313" key="2">
    <source>
        <dbReference type="EMBL" id="KAJ3176340.1"/>
    </source>
</evidence>
<dbReference type="GO" id="GO:0016787">
    <property type="term" value="F:hydrolase activity"/>
    <property type="evidence" value="ECO:0007669"/>
    <property type="project" value="InterPro"/>
</dbReference>
<dbReference type="PANTHER" id="PTHR47668:SF1">
    <property type="entry name" value="DIENELACTONE HYDROLASE DOMAIN-CONTAINING PROTEIN-RELATED"/>
    <property type="match status" value="1"/>
</dbReference>
<dbReference type="Pfam" id="PF01738">
    <property type="entry name" value="DLH"/>
    <property type="match status" value="1"/>
</dbReference>
<proteinExistence type="predicted"/>
<name>A0AAD5XLW0_9FUNG</name>
<dbReference type="EMBL" id="JADGJQ010000042">
    <property type="protein sequence ID" value="KAJ3176340.1"/>
    <property type="molecule type" value="Genomic_DNA"/>
</dbReference>
<gene>
    <name evidence="2" type="ORF">HDU87_005382</name>
</gene>
<feature type="domain" description="Dienelactone hydrolase" evidence="1">
    <location>
        <begin position="31"/>
        <end position="259"/>
    </location>
</feature>
<dbReference type="InterPro" id="IPR002925">
    <property type="entry name" value="Dienelactn_hydro"/>
</dbReference>
<comment type="caution">
    <text evidence="2">The sequence shown here is derived from an EMBL/GenBank/DDBJ whole genome shotgun (WGS) entry which is preliminary data.</text>
</comment>
<dbReference type="SUPFAM" id="SSF53474">
    <property type="entry name" value="alpha/beta-Hydrolases"/>
    <property type="match status" value="1"/>
</dbReference>
<sequence length="264" mass="28321">MHAACCSTPAVIATDYTPKGTMTTLANQNIYSVGPEDSTNVVICIYDIFGYSSQTKQGADLIASATGFRVIMPDLMQGRGAPMDVLPPLSEASKGMSGLSEEAKKKAMATFGAVFADAGDFQKRIPDLHALADALRAGGARRVGVYGLCWGGKLAILAAGAHVGDFDAIAQAHPTRFDAEDYRNVKVPVASFPSESDNHEAQAELIAMVEQQPEIKNLCSFHSYRNMHHGWAGARANLADPDNLREFQDVYKRLSQFFAGAFAA</sequence>
<dbReference type="AlphaFoldDB" id="A0AAD5XLW0"/>
<organism evidence="2 3">
    <name type="scientific">Geranomyces variabilis</name>
    <dbReference type="NCBI Taxonomy" id="109894"/>
    <lineage>
        <taxon>Eukaryota</taxon>
        <taxon>Fungi</taxon>
        <taxon>Fungi incertae sedis</taxon>
        <taxon>Chytridiomycota</taxon>
        <taxon>Chytridiomycota incertae sedis</taxon>
        <taxon>Chytridiomycetes</taxon>
        <taxon>Spizellomycetales</taxon>
        <taxon>Powellomycetaceae</taxon>
        <taxon>Geranomyces</taxon>
    </lineage>
</organism>